<proteinExistence type="predicted"/>
<reference evidence="1 2" key="1">
    <citation type="submission" date="2019-11" db="EMBL/GenBank/DDBJ databases">
        <title>Draft genome sequences of five Paenibacillus species of dairy origin.</title>
        <authorList>
            <person name="Olajide A.M."/>
            <person name="Chen S."/>
            <person name="Lapointe G."/>
        </authorList>
    </citation>
    <scope>NUCLEOTIDE SEQUENCE [LARGE SCALE GENOMIC DNA]</scope>
    <source>
        <strain evidence="1 2">3CT49</strain>
    </source>
</reference>
<comment type="caution">
    <text evidence="1">The sequence shown here is derived from an EMBL/GenBank/DDBJ whole genome shotgun (WGS) entry which is preliminary data.</text>
</comment>
<dbReference type="RefSeq" id="WP_124333419.1">
    <property type="nucleotide sequence ID" value="NZ_BGMM01000015.1"/>
</dbReference>
<dbReference type="Proteomes" id="UP000442469">
    <property type="component" value="Unassembled WGS sequence"/>
</dbReference>
<evidence type="ECO:0000313" key="1">
    <source>
        <dbReference type="EMBL" id="MUG22413.1"/>
    </source>
</evidence>
<protein>
    <submittedName>
        <fullName evidence="1">Uncharacterized protein</fullName>
    </submittedName>
</protein>
<gene>
    <name evidence="1" type="ORF">GNQ08_08300</name>
</gene>
<sequence length="95" mass="10969">MAPDREVFNSFVLSSSFFSVVTQMEEVVSNQTYDIPKRSFLSVGHSFLTLRFQKVLLQQLNSPEPLNARKRLQLLLVEVKRPFEVTVPRLEDPTT</sequence>
<accession>A0A6N8EUE6</accession>
<organism evidence="1 2">
    <name type="scientific">Paenibacillus macerans</name>
    <name type="common">Bacillus macerans</name>
    <dbReference type="NCBI Taxonomy" id="44252"/>
    <lineage>
        <taxon>Bacteria</taxon>
        <taxon>Bacillati</taxon>
        <taxon>Bacillota</taxon>
        <taxon>Bacilli</taxon>
        <taxon>Bacillales</taxon>
        <taxon>Paenibacillaceae</taxon>
        <taxon>Paenibacillus</taxon>
    </lineage>
</organism>
<name>A0A6N8EUE6_PAEMA</name>
<evidence type="ECO:0000313" key="2">
    <source>
        <dbReference type="Proteomes" id="UP000442469"/>
    </source>
</evidence>
<dbReference type="AlphaFoldDB" id="A0A6N8EUE6"/>
<dbReference type="EMBL" id="WNZZ01000004">
    <property type="protein sequence ID" value="MUG22413.1"/>
    <property type="molecule type" value="Genomic_DNA"/>
</dbReference>